<evidence type="ECO:0000256" key="4">
    <source>
        <dbReference type="ARBA" id="ARBA00022667"/>
    </source>
</evidence>
<dbReference type="SUPFAM" id="SSF52058">
    <property type="entry name" value="L domain-like"/>
    <property type="match status" value="1"/>
</dbReference>
<keyword evidence="5" id="KW-0677">Repeat</keyword>
<accession>A0AAW1GJP3</accession>
<dbReference type="FunFam" id="1.10.10.10:FF:000322">
    <property type="entry name" value="Probable disease resistance protein At1g63360"/>
    <property type="match status" value="1"/>
</dbReference>
<dbReference type="Pfam" id="PF23598">
    <property type="entry name" value="LRR_14"/>
    <property type="match status" value="1"/>
</dbReference>
<dbReference type="PANTHER" id="PTHR23155:SF1152">
    <property type="entry name" value="AAA+ ATPASE DOMAIN-CONTAINING PROTEIN"/>
    <property type="match status" value="1"/>
</dbReference>
<dbReference type="Gene3D" id="1.10.10.10">
    <property type="entry name" value="Winged helix-like DNA-binding domain superfamily/Winged helix DNA-binding domain"/>
    <property type="match status" value="1"/>
</dbReference>
<comment type="subcellular location">
    <subcellularLocation>
        <location evidence="2">Cytoplasm</location>
    </subcellularLocation>
</comment>
<sequence>MSFSLFDWISSSADTLLNGLREWVNEWDGSCDIREDNEKLGYYEELLQDLQQMEIEYESSIPSLPDKIHTLKLEVRYILPYMTCGVVTSDEAYRQTKRRVSIEGRPEGLIKFVEHMIEHTRLVKPDATNFYLSASIDECNWSKFTDCVLDNLKYVQSSDDCKDAAILIDQSLRFVRNFVMVVEKWNFGKLDNIEARIQDIYESMGSVSRDAALILPLFTAENFDGTKTEATNLRLSEVQEKINGVCLQAEEAYYDILALLELCSPDSCLVKSETLYGFIDSLQKNLEEVLTYIHLVRKSGEGEIEDMIKEMGFLKSVLNSSSDGLVGKLDDVATHVDVLACEAESAVYVSARELEEQIDHETQVKIMSLAAKINKTKFELRQTNRKDEMMAHCLIEDFLNGLHFSNRRNGPHKCKTCKHPVMLELQFRQAFLRCTKKWCIDHPELQAIRIHTEDVVRCAGWDIRSLSFKNKIVGDEVASEKLEFLLSDMVQKLTLYKPELEEICTKIRDSKPSSPCRLCKKFGLDFADVQCKFLRRMQTCELESIFQKETMVSDLAVFFRSLHRIAGNLFIESKRLFGLLTFLEDLIDRAACLSYLQLMEKADKTVSLKVLLDQIEEPEVKLGFRLLMECRVWNVQYSAIPPDVQMLVPVSFLIRFLEGVIRTDASVVISMKDHVETVLRDLILLKCILTDPLKQYFEQQDIDELLNDIGAGVVEAGLFFFFSRVNKSKVNIFFRVRDVVRCFSATVRQVYLKYTKLSPSKLLTSEMGSLNILLGNLKKLNKCRQIQELHKDLLVCDTFLTDTTSKQDELGMINGLRIQILSLGRKVANSLDMFDEVPDWFFKMRISDFKKEVKMIKDEIKDTGLTLLADVGSSNKMTPKGKAKPLKAQDEVIGFEDVEEELIKQLTTGSQFLEVISIFGMPGSGKTTLAMKVYETVAGSFHCSAWCYVSQIYQKKGLLQQIICEIEGPSEEIKELNDEDLAQRLYQCLMKKKDYLIILDDVWDIEAWNELRMCFPQGNYRNRILLTSRSKDVGLHAASSDDSCIGLDLLSTLKSRLLLEKNIFGARGFPEHLREIGTEIADKCGGLPLSLVLIAGVLKNKDENEEEWGQVAKNLDSLVQNQDGVSSKLDLSYKHLPNHLKQCFLYCGAFVSTPIRCGEIRRSKLVQLWVAERLIEETDEHHSLEEAAEGCLMDLISRSLLIVAKKGSDGRIRTCRIHDLLRDFCTWKGHQEQFLLTRFDVSKPFPNWHQRLCICLHMLCKVKHPVWSKPRIRSLIHSECDLVCMCINYGEISHILDKFRLLNVLDLESANMGDTFPESIIEMSLLRYLAVGSLMDCIPSSISKLSNLETLIVEGNRDGVRVPDTVFGLKKLRLLLVSPHTHFTSKSSSPDCLQLETLGTIIFCWCNACKHAIKKLPRLQKLKCILRGSTKYNGFPVLDSLSCLESIKASYSGFPPLCKFSFPILPISLKKITLSMFKLPWSEMENVAALPHVEYLKLHDGAFKGKKWETQYEFPSLKYLRLDSLDVEVWEASDDHFPFLERLIVRGCKHLKEIPSEFSDIGTLSCIEIDQCGRSVGDSAIKIEYEQRNYSGNKQFKAIISRIEEMVHIGEQANKEKLCSNFGILLAFQFVLALWFQNRSSH</sequence>
<proteinExistence type="predicted"/>
<comment type="caution">
    <text evidence="10">The sequence shown here is derived from an EMBL/GenBank/DDBJ whole genome shotgun (WGS) entry which is preliminary data.</text>
</comment>
<evidence type="ECO:0000256" key="3">
    <source>
        <dbReference type="ARBA" id="ARBA00022490"/>
    </source>
</evidence>
<dbReference type="GO" id="GO:0009626">
    <property type="term" value="P:plant-type hypersensitive response"/>
    <property type="evidence" value="ECO:0007669"/>
    <property type="project" value="UniProtKB-KW"/>
</dbReference>
<evidence type="ECO:0000259" key="9">
    <source>
        <dbReference type="Pfam" id="PF23598"/>
    </source>
</evidence>
<dbReference type="Proteomes" id="UP001443914">
    <property type="component" value="Unassembled WGS sequence"/>
</dbReference>
<keyword evidence="11" id="KW-1185">Reference proteome</keyword>
<dbReference type="EMBL" id="JBDFQZ010000014">
    <property type="protein sequence ID" value="KAK9664922.1"/>
    <property type="molecule type" value="Genomic_DNA"/>
</dbReference>
<keyword evidence="4" id="KW-0381">Hypersensitive response</keyword>
<dbReference type="InterPro" id="IPR058922">
    <property type="entry name" value="WHD_DRP"/>
</dbReference>
<evidence type="ECO:0000256" key="6">
    <source>
        <dbReference type="ARBA" id="ARBA00022821"/>
    </source>
</evidence>
<dbReference type="PANTHER" id="PTHR23155">
    <property type="entry name" value="DISEASE RESISTANCE PROTEIN RP"/>
    <property type="match status" value="1"/>
</dbReference>
<feature type="domain" description="NB-ARC" evidence="7">
    <location>
        <begin position="897"/>
        <end position="1064"/>
    </location>
</feature>
<dbReference type="Gene3D" id="3.40.50.300">
    <property type="entry name" value="P-loop containing nucleotide triphosphate hydrolases"/>
    <property type="match status" value="1"/>
</dbReference>
<comment type="function">
    <text evidence="1">Confers resistance to late blight (Phytophthora infestans) races carrying the avirulence gene Avr1. Resistance proteins guard the plant against pathogens that contain an appropriate avirulence protein via an indirect interaction with this avirulence protein. That triggers a defense system including the hypersensitive response, which restricts the pathogen growth.</text>
</comment>
<feature type="domain" description="Disease resistance protein winged helix" evidence="8">
    <location>
        <begin position="1159"/>
        <end position="1224"/>
    </location>
</feature>
<evidence type="ECO:0000259" key="7">
    <source>
        <dbReference type="Pfam" id="PF00931"/>
    </source>
</evidence>
<dbReference type="InterPro" id="IPR042197">
    <property type="entry name" value="Apaf_helical"/>
</dbReference>
<dbReference type="InterPro" id="IPR036388">
    <property type="entry name" value="WH-like_DNA-bd_sf"/>
</dbReference>
<reference evidence="10" key="1">
    <citation type="submission" date="2024-03" db="EMBL/GenBank/DDBJ databases">
        <title>WGS assembly of Saponaria officinalis var. Norfolk2.</title>
        <authorList>
            <person name="Jenkins J."/>
            <person name="Shu S."/>
            <person name="Grimwood J."/>
            <person name="Barry K."/>
            <person name="Goodstein D."/>
            <person name="Schmutz J."/>
            <person name="Leebens-Mack J."/>
            <person name="Osbourn A."/>
        </authorList>
    </citation>
    <scope>NUCLEOTIDE SEQUENCE [LARGE SCALE GENOMIC DNA]</scope>
    <source>
        <strain evidence="10">JIC</strain>
    </source>
</reference>
<organism evidence="10 11">
    <name type="scientific">Saponaria officinalis</name>
    <name type="common">Common soapwort</name>
    <name type="synonym">Lychnis saponaria</name>
    <dbReference type="NCBI Taxonomy" id="3572"/>
    <lineage>
        <taxon>Eukaryota</taxon>
        <taxon>Viridiplantae</taxon>
        <taxon>Streptophyta</taxon>
        <taxon>Embryophyta</taxon>
        <taxon>Tracheophyta</taxon>
        <taxon>Spermatophyta</taxon>
        <taxon>Magnoliopsida</taxon>
        <taxon>eudicotyledons</taxon>
        <taxon>Gunneridae</taxon>
        <taxon>Pentapetalae</taxon>
        <taxon>Caryophyllales</taxon>
        <taxon>Caryophyllaceae</taxon>
        <taxon>Caryophylleae</taxon>
        <taxon>Saponaria</taxon>
    </lineage>
</organism>
<dbReference type="PRINTS" id="PR00364">
    <property type="entry name" value="DISEASERSIST"/>
</dbReference>
<dbReference type="InterPro" id="IPR032675">
    <property type="entry name" value="LRR_dom_sf"/>
</dbReference>
<evidence type="ECO:0000313" key="10">
    <source>
        <dbReference type="EMBL" id="KAK9664922.1"/>
    </source>
</evidence>
<evidence type="ECO:0000256" key="1">
    <source>
        <dbReference type="ARBA" id="ARBA00002074"/>
    </source>
</evidence>
<dbReference type="SUPFAM" id="SSF52540">
    <property type="entry name" value="P-loop containing nucleoside triphosphate hydrolases"/>
    <property type="match status" value="1"/>
</dbReference>
<name>A0AAW1GJP3_SAPOF</name>
<evidence type="ECO:0008006" key="12">
    <source>
        <dbReference type="Google" id="ProtNLM"/>
    </source>
</evidence>
<dbReference type="InterPro" id="IPR044974">
    <property type="entry name" value="Disease_R_plants"/>
</dbReference>
<dbReference type="Pfam" id="PF00931">
    <property type="entry name" value="NB-ARC"/>
    <property type="match status" value="1"/>
</dbReference>
<evidence type="ECO:0000256" key="5">
    <source>
        <dbReference type="ARBA" id="ARBA00022737"/>
    </source>
</evidence>
<dbReference type="Pfam" id="PF23559">
    <property type="entry name" value="WHD_DRP"/>
    <property type="match status" value="1"/>
</dbReference>
<dbReference type="Gene3D" id="3.80.10.10">
    <property type="entry name" value="Ribonuclease Inhibitor"/>
    <property type="match status" value="1"/>
</dbReference>
<feature type="domain" description="Disease resistance R13L4/SHOC-2-like LRR" evidence="9">
    <location>
        <begin position="1273"/>
        <end position="1546"/>
    </location>
</feature>
<evidence type="ECO:0000313" key="11">
    <source>
        <dbReference type="Proteomes" id="UP001443914"/>
    </source>
</evidence>
<gene>
    <name evidence="10" type="ORF">RND81_14G077500</name>
</gene>
<dbReference type="FunFam" id="3.40.50.300:FF:001091">
    <property type="entry name" value="Probable disease resistance protein At1g61300"/>
    <property type="match status" value="1"/>
</dbReference>
<dbReference type="InterPro" id="IPR027417">
    <property type="entry name" value="P-loop_NTPase"/>
</dbReference>
<protein>
    <recommendedName>
        <fullName evidence="12">Late blight resistance protein homolog R1A-3</fullName>
    </recommendedName>
</protein>
<dbReference type="Gene3D" id="1.10.8.430">
    <property type="entry name" value="Helical domain of apoptotic protease-activating factors"/>
    <property type="match status" value="1"/>
</dbReference>
<evidence type="ECO:0000256" key="2">
    <source>
        <dbReference type="ARBA" id="ARBA00004496"/>
    </source>
</evidence>
<keyword evidence="6" id="KW-0611">Plant defense</keyword>
<keyword evidence="3" id="KW-0963">Cytoplasm</keyword>
<dbReference type="InterPro" id="IPR055414">
    <property type="entry name" value="LRR_R13L4/SHOC2-like"/>
</dbReference>
<evidence type="ECO:0000259" key="8">
    <source>
        <dbReference type="Pfam" id="PF23559"/>
    </source>
</evidence>
<dbReference type="InterPro" id="IPR002182">
    <property type="entry name" value="NB-ARC"/>
</dbReference>
<dbReference type="GO" id="GO:0043531">
    <property type="term" value="F:ADP binding"/>
    <property type="evidence" value="ECO:0007669"/>
    <property type="project" value="InterPro"/>
</dbReference>